<dbReference type="RefSeq" id="WP_016310630.1">
    <property type="nucleotide sequence ID" value="NZ_CAOKMQ010000013.1"/>
</dbReference>
<accession>A0A4S4G5N2</accession>
<dbReference type="Gene3D" id="3.40.960.10">
    <property type="entry name" value="VSR Endonuclease"/>
    <property type="match status" value="1"/>
</dbReference>
<comment type="caution">
    <text evidence="1">The sequence shown here is derived from an EMBL/GenBank/DDBJ whole genome shotgun (WGS) entry which is preliminary data.</text>
</comment>
<dbReference type="Proteomes" id="UP000308978">
    <property type="component" value="Unassembled WGS sequence"/>
</dbReference>
<proteinExistence type="predicted"/>
<dbReference type="GeneID" id="82189685"/>
<evidence type="ECO:0000313" key="2">
    <source>
        <dbReference type="Proteomes" id="UP000308978"/>
    </source>
</evidence>
<sequence>MGKQLGPCRYTSPMRIFLYGISSFSYWLTAECRPNAHCGVGVSALKSCVPHRKTVEYLEKVFPSIPQPYHVTVPVSSKSSVPQAIAHLSRFAFAERPFVRIENGVFASCPELCFVQLALTLPFHELVKAGDALCGSFYIDPTADNGLGSRVPLTSRKRIEAFVRRNVGLRGAKQARRALRSVVDNAASPPEAFLWSVLSLSQRYGGYGIPDLELNRRIRPSKRARRIARRETLVPDVSHREIRLVIEYDSNSEHLTPFQIARDASKRMALEADGYKVISVTTRQLADAREMRNVADQASGHLGRRLQIKAKRFQDSHRVLYATGWSLGRYHRRLWLEGGRASDEM</sequence>
<gene>
    <name evidence="1" type="ORF">E5986_03635</name>
</gene>
<dbReference type="EMBL" id="SSTJ01000003">
    <property type="protein sequence ID" value="THG37962.1"/>
    <property type="molecule type" value="Genomic_DNA"/>
</dbReference>
<evidence type="ECO:0008006" key="3">
    <source>
        <dbReference type="Google" id="ProtNLM"/>
    </source>
</evidence>
<evidence type="ECO:0000313" key="1">
    <source>
        <dbReference type="EMBL" id="THG37962.1"/>
    </source>
</evidence>
<protein>
    <recommendedName>
        <fullName evidence="3">DUF559 domain-containing protein</fullName>
    </recommendedName>
</protein>
<dbReference type="AlphaFoldDB" id="A0A4S4G5N2"/>
<organism evidence="1 2">
    <name type="scientific">Adlercreutzia caecimuris</name>
    <dbReference type="NCBI Taxonomy" id="671266"/>
    <lineage>
        <taxon>Bacteria</taxon>
        <taxon>Bacillati</taxon>
        <taxon>Actinomycetota</taxon>
        <taxon>Coriobacteriia</taxon>
        <taxon>Eggerthellales</taxon>
        <taxon>Eggerthellaceae</taxon>
        <taxon>Adlercreutzia</taxon>
    </lineage>
</organism>
<reference evidence="1 2" key="1">
    <citation type="submission" date="2019-04" db="EMBL/GenBank/DDBJ databases">
        <title>Microbes associate with the intestines of laboratory mice.</title>
        <authorList>
            <person name="Navarre W."/>
            <person name="Wong E."/>
            <person name="Huang K.C."/>
            <person name="Tropini C."/>
            <person name="Ng K."/>
            <person name="Yu B."/>
        </authorList>
    </citation>
    <scope>NUCLEOTIDE SEQUENCE [LARGE SCALE GENOMIC DNA]</scope>
    <source>
        <strain evidence="1 2">NM80_B27</strain>
    </source>
</reference>
<name>A0A4S4G5N2_9ACTN</name>